<feature type="transmembrane region" description="Helical" evidence="8">
    <location>
        <begin position="140"/>
        <end position="159"/>
    </location>
</feature>
<keyword evidence="3" id="KW-0645">Protease</keyword>
<organism evidence="9 10">
    <name type="scientific">Lachnospira eligens (strain ATCC 27750 / DSM 3376 / VPI C15-48 / C15-B4)</name>
    <name type="common">Eubacterium eligens</name>
    <dbReference type="NCBI Taxonomy" id="515620"/>
    <lineage>
        <taxon>Bacteria</taxon>
        <taxon>Bacillati</taxon>
        <taxon>Bacillota</taxon>
        <taxon>Clostridia</taxon>
        <taxon>Lachnospirales</taxon>
        <taxon>Lachnospiraceae</taxon>
        <taxon>Lachnospira</taxon>
    </lineage>
</organism>
<dbReference type="Proteomes" id="UP000001476">
    <property type="component" value="Plasmid pEubeli2"/>
</dbReference>
<name>C4Z7D6_LACE2</name>
<evidence type="ECO:0000256" key="4">
    <source>
        <dbReference type="ARBA" id="ARBA00022692"/>
    </source>
</evidence>
<evidence type="ECO:0000256" key="8">
    <source>
        <dbReference type="SAM" id="Phobius"/>
    </source>
</evidence>
<dbReference type="GO" id="GO:0016020">
    <property type="term" value="C:membrane"/>
    <property type="evidence" value="ECO:0007669"/>
    <property type="project" value="InterPro"/>
</dbReference>
<accession>C4Z7D6</accession>
<feature type="transmembrane region" description="Helical" evidence="8">
    <location>
        <begin position="165"/>
        <end position="185"/>
    </location>
</feature>
<dbReference type="AlphaFoldDB" id="C4Z7D6"/>
<evidence type="ECO:0000256" key="1">
    <source>
        <dbReference type="ARBA" id="ARBA00022475"/>
    </source>
</evidence>
<evidence type="ECO:0000313" key="9">
    <source>
        <dbReference type="EMBL" id="ACR73214.1"/>
    </source>
</evidence>
<dbReference type="eggNOG" id="COG4512">
    <property type="taxonomic scope" value="Bacteria"/>
</dbReference>
<gene>
    <name evidence="9" type="ordered locus">EUBELI_20067</name>
</gene>
<keyword evidence="2" id="KW-0673">Quorum sensing</keyword>
<feature type="transmembrane region" description="Helical" evidence="8">
    <location>
        <begin position="33"/>
        <end position="66"/>
    </location>
</feature>
<dbReference type="GO" id="GO:0008233">
    <property type="term" value="F:peptidase activity"/>
    <property type="evidence" value="ECO:0007669"/>
    <property type="project" value="UniProtKB-KW"/>
</dbReference>
<reference evidence="9 10" key="1">
    <citation type="journal article" date="2009" name="Proc. Natl. Acad. Sci. U.S.A.">
        <title>Characterizing a model human gut microbiota composed of members of its two dominant bacterial phyla.</title>
        <authorList>
            <person name="Mahowald M.A."/>
            <person name="Rey F.E."/>
            <person name="Seedorf H."/>
            <person name="Turnbaugh P.J."/>
            <person name="Fulton R.S."/>
            <person name="Wollam A."/>
            <person name="Shah N."/>
            <person name="Wang C."/>
            <person name="Magrini V."/>
            <person name="Wilson R.K."/>
            <person name="Cantarel B.L."/>
            <person name="Coutinho P.M."/>
            <person name="Henrissat B."/>
            <person name="Crock L.W."/>
            <person name="Russell A."/>
            <person name="Verberkmoes N.C."/>
            <person name="Hettich R.L."/>
            <person name="Gordon J.I."/>
        </authorList>
    </citation>
    <scope>NUCLEOTIDE SEQUENCE [LARGE SCALE GENOMIC DNA]</scope>
    <source>
        <strain evidence="10">ATCC 27750 / DSM 3376 / VPI C15-48 / C15-B4</strain>
        <plasmid evidence="9">unnamed</plasmid>
    </source>
</reference>
<geneLocation type="plasmid" evidence="10">
    <name>pEubeli2</name>
</geneLocation>
<keyword evidence="7 8" id="KW-0472">Membrane</keyword>
<keyword evidence="10" id="KW-1185">Reference proteome</keyword>
<keyword evidence="1" id="KW-1003">Cell membrane</keyword>
<feature type="transmembrane region" description="Helical" evidence="8">
    <location>
        <begin position="78"/>
        <end position="96"/>
    </location>
</feature>
<keyword evidence="4 8" id="KW-0812">Transmembrane</keyword>
<dbReference type="HOGENOM" id="CLU_098969_1_2_9"/>
<dbReference type="GO" id="GO:0009372">
    <property type="term" value="P:quorum sensing"/>
    <property type="evidence" value="ECO:0007669"/>
    <property type="project" value="UniProtKB-KW"/>
</dbReference>
<keyword evidence="5" id="KW-0378">Hydrolase</keyword>
<dbReference type="RefSeq" id="WP_012740348.1">
    <property type="nucleotide sequence ID" value="NC_012780.1"/>
</dbReference>
<dbReference type="Pfam" id="PF04647">
    <property type="entry name" value="AgrB"/>
    <property type="match status" value="1"/>
</dbReference>
<evidence type="ECO:0000256" key="7">
    <source>
        <dbReference type="ARBA" id="ARBA00023136"/>
    </source>
</evidence>
<evidence type="ECO:0000313" key="10">
    <source>
        <dbReference type="Proteomes" id="UP000001476"/>
    </source>
</evidence>
<dbReference type="GeneID" id="41356841"/>
<protein>
    <recommendedName>
        <fullName evidence="11">Membrane protein putatively involved in post-translational modification of the autoinducing quorum-sensing peptide</fullName>
    </recommendedName>
</protein>
<evidence type="ECO:0000256" key="3">
    <source>
        <dbReference type="ARBA" id="ARBA00022670"/>
    </source>
</evidence>
<evidence type="ECO:0000256" key="6">
    <source>
        <dbReference type="ARBA" id="ARBA00022989"/>
    </source>
</evidence>
<dbReference type="InterPro" id="IPR006741">
    <property type="entry name" value="AgrB"/>
</dbReference>
<evidence type="ECO:0000256" key="5">
    <source>
        <dbReference type="ARBA" id="ARBA00022801"/>
    </source>
</evidence>
<evidence type="ECO:0000256" key="2">
    <source>
        <dbReference type="ARBA" id="ARBA00022654"/>
    </source>
</evidence>
<sequence length="192" mass="22022">MLEKFSRKIAVWLIKSGILENDNSELYGYAIQYLLLIIIPTINFLAYCIATHNNIIGLIILFSFLLIRKYSGGYHCKSSTVCLIFSTIVLIAMVFYANLMNFSPVIIITIILCELELIIKGPIISINHDISDKERIIYRKYLYVILAVYDIIMALFIYFNKIHLACSIAIVIITCSLAHMICMIGKNKEVYY</sequence>
<dbReference type="KEGG" id="eel:EUBELI_20067"/>
<evidence type="ECO:0008006" key="11">
    <source>
        <dbReference type="Google" id="ProtNLM"/>
    </source>
</evidence>
<dbReference type="EMBL" id="CP001106">
    <property type="protein sequence ID" value="ACR73214.1"/>
    <property type="molecule type" value="Genomic_DNA"/>
</dbReference>
<feature type="transmembrane region" description="Helical" evidence="8">
    <location>
        <begin position="102"/>
        <end position="119"/>
    </location>
</feature>
<keyword evidence="6 8" id="KW-1133">Transmembrane helix</keyword>
<proteinExistence type="predicted"/>
<keyword evidence="9" id="KW-0614">Plasmid</keyword>
<dbReference type="GO" id="GO:0006508">
    <property type="term" value="P:proteolysis"/>
    <property type="evidence" value="ECO:0007669"/>
    <property type="project" value="UniProtKB-KW"/>
</dbReference>